<keyword evidence="3" id="KW-1185">Reference proteome</keyword>
<dbReference type="OrthoDB" id="435188at2759"/>
<protein>
    <recommendedName>
        <fullName evidence="4">F-box domain-containing protein</fullName>
    </recommendedName>
</protein>
<organism evidence="2 3">
    <name type="scientific">Ascobolus immersus RN42</name>
    <dbReference type="NCBI Taxonomy" id="1160509"/>
    <lineage>
        <taxon>Eukaryota</taxon>
        <taxon>Fungi</taxon>
        <taxon>Dikarya</taxon>
        <taxon>Ascomycota</taxon>
        <taxon>Pezizomycotina</taxon>
        <taxon>Pezizomycetes</taxon>
        <taxon>Pezizales</taxon>
        <taxon>Ascobolaceae</taxon>
        <taxon>Ascobolus</taxon>
    </lineage>
</organism>
<gene>
    <name evidence="2" type="ORF">BJ508DRAFT_329289</name>
</gene>
<evidence type="ECO:0000313" key="3">
    <source>
        <dbReference type="Proteomes" id="UP000275078"/>
    </source>
</evidence>
<accession>A0A3N4HXD5</accession>
<dbReference type="InterPro" id="IPR036047">
    <property type="entry name" value="F-box-like_dom_sf"/>
</dbReference>
<feature type="compositionally biased region" description="Polar residues" evidence="1">
    <location>
        <begin position="11"/>
        <end position="30"/>
    </location>
</feature>
<dbReference type="AlphaFoldDB" id="A0A3N4HXD5"/>
<dbReference type="Proteomes" id="UP000275078">
    <property type="component" value="Unassembled WGS sequence"/>
</dbReference>
<feature type="region of interest" description="Disordered" evidence="1">
    <location>
        <begin position="9"/>
        <end position="35"/>
    </location>
</feature>
<sequence length="389" mass="44226">MHFRTAIFTDLKTTSPPTDNTATPSLQVSTPAMPASQPPTPWGLLALPPELRLQIYSSCTLLNLLHLSLTCHTLRSEINYTASLQTQIVNSPGFSHAYYVSQREGRKPGVVQPLNIWHLERVVDLEEARLGLDGVKWEGDSDGEEGVRRGGIDGGVEVGFGVRQIEVRIYCGVSATMITNQQPKTSHLLRVPVEIRLELEVFAQCTAFALLQLSHSSRELYVEINAYPSIYKQCFGYTAFTKELQKYFVLPQGIRTTHPLCKGIQVPLSIHVLRRVSCLQERTLFITRFLAKYSFHREPREWIPFEELQVDKGRVRSVCNKCLCIIGVYCFRIEFVEPFYNEEGARVNEGLIRLYDDCTNTDCEMVSYETGVNRGRTKPECGYSWYEGR</sequence>
<evidence type="ECO:0000313" key="2">
    <source>
        <dbReference type="EMBL" id="RPA78349.1"/>
    </source>
</evidence>
<dbReference type="SUPFAM" id="SSF81383">
    <property type="entry name" value="F-box domain"/>
    <property type="match status" value="1"/>
</dbReference>
<dbReference type="EMBL" id="ML119712">
    <property type="protein sequence ID" value="RPA78349.1"/>
    <property type="molecule type" value="Genomic_DNA"/>
</dbReference>
<reference evidence="2 3" key="1">
    <citation type="journal article" date="2018" name="Nat. Ecol. Evol.">
        <title>Pezizomycetes genomes reveal the molecular basis of ectomycorrhizal truffle lifestyle.</title>
        <authorList>
            <person name="Murat C."/>
            <person name="Payen T."/>
            <person name="Noel B."/>
            <person name="Kuo A."/>
            <person name="Morin E."/>
            <person name="Chen J."/>
            <person name="Kohler A."/>
            <person name="Krizsan K."/>
            <person name="Balestrini R."/>
            <person name="Da Silva C."/>
            <person name="Montanini B."/>
            <person name="Hainaut M."/>
            <person name="Levati E."/>
            <person name="Barry K.W."/>
            <person name="Belfiori B."/>
            <person name="Cichocki N."/>
            <person name="Clum A."/>
            <person name="Dockter R.B."/>
            <person name="Fauchery L."/>
            <person name="Guy J."/>
            <person name="Iotti M."/>
            <person name="Le Tacon F."/>
            <person name="Lindquist E.A."/>
            <person name="Lipzen A."/>
            <person name="Malagnac F."/>
            <person name="Mello A."/>
            <person name="Molinier V."/>
            <person name="Miyauchi S."/>
            <person name="Poulain J."/>
            <person name="Riccioni C."/>
            <person name="Rubini A."/>
            <person name="Sitrit Y."/>
            <person name="Splivallo R."/>
            <person name="Traeger S."/>
            <person name="Wang M."/>
            <person name="Zifcakova L."/>
            <person name="Wipf D."/>
            <person name="Zambonelli A."/>
            <person name="Paolocci F."/>
            <person name="Nowrousian M."/>
            <person name="Ottonello S."/>
            <person name="Baldrian P."/>
            <person name="Spatafora J.W."/>
            <person name="Henrissat B."/>
            <person name="Nagy L.G."/>
            <person name="Aury J.M."/>
            <person name="Wincker P."/>
            <person name="Grigoriev I.V."/>
            <person name="Bonfante P."/>
            <person name="Martin F.M."/>
        </authorList>
    </citation>
    <scope>NUCLEOTIDE SEQUENCE [LARGE SCALE GENOMIC DNA]</scope>
    <source>
        <strain evidence="2 3">RN42</strain>
    </source>
</reference>
<evidence type="ECO:0000256" key="1">
    <source>
        <dbReference type="SAM" id="MobiDB-lite"/>
    </source>
</evidence>
<proteinExistence type="predicted"/>
<evidence type="ECO:0008006" key="4">
    <source>
        <dbReference type="Google" id="ProtNLM"/>
    </source>
</evidence>
<name>A0A3N4HXD5_ASCIM</name>